<keyword evidence="1" id="KW-0472">Membrane</keyword>
<feature type="transmembrane region" description="Helical" evidence="1">
    <location>
        <begin position="200"/>
        <end position="222"/>
    </location>
</feature>
<protein>
    <recommendedName>
        <fullName evidence="2">DUF6533 domain-containing protein</fullName>
    </recommendedName>
</protein>
<accession>A0A0C2Z041</accession>
<dbReference type="AlphaFoldDB" id="A0A0C2Z041"/>
<gene>
    <name evidence="3" type="ORF">M413DRAFT_24280</name>
</gene>
<evidence type="ECO:0000313" key="3">
    <source>
        <dbReference type="EMBL" id="KIM46582.1"/>
    </source>
</evidence>
<reference evidence="3 4" key="1">
    <citation type="submission" date="2014-04" db="EMBL/GenBank/DDBJ databases">
        <authorList>
            <consortium name="DOE Joint Genome Institute"/>
            <person name="Kuo A."/>
            <person name="Gay G."/>
            <person name="Dore J."/>
            <person name="Kohler A."/>
            <person name="Nagy L.G."/>
            <person name="Floudas D."/>
            <person name="Copeland A."/>
            <person name="Barry K.W."/>
            <person name="Cichocki N."/>
            <person name="Veneault-Fourrey C."/>
            <person name="LaButti K."/>
            <person name="Lindquist E.A."/>
            <person name="Lipzen A."/>
            <person name="Lundell T."/>
            <person name="Morin E."/>
            <person name="Murat C."/>
            <person name="Sun H."/>
            <person name="Tunlid A."/>
            <person name="Henrissat B."/>
            <person name="Grigoriev I.V."/>
            <person name="Hibbett D.S."/>
            <person name="Martin F."/>
            <person name="Nordberg H.P."/>
            <person name="Cantor M.N."/>
            <person name="Hua S.X."/>
        </authorList>
    </citation>
    <scope>NUCLEOTIDE SEQUENCE [LARGE SCALE GENOMIC DNA]</scope>
    <source>
        <strain evidence="4">h7</strain>
    </source>
</reference>
<dbReference type="STRING" id="686832.A0A0C2Z041"/>
<name>A0A0C2Z041_HEBCY</name>
<dbReference type="Pfam" id="PF20151">
    <property type="entry name" value="DUF6533"/>
    <property type="match status" value="1"/>
</dbReference>
<keyword evidence="1" id="KW-1133">Transmembrane helix</keyword>
<dbReference type="InterPro" id="IPR045340">
    <property type="entry name" value="DUF6533"/>
</dbReference>
<keyword evidence="4" id="KW-1185">Reference proteome</keyword>
<dbReference type="Proteomes" id="UP000053424">
    <property type="component" value="Unassembled WGS sequence"/>
</dbReference>
<feature type="domain" description="DUF6533" evidence="2">
    <location>
        <begin position="38"/>
        <end position="81"/>
    </location>
</feature>
<keyword evidence="1" id="KW-0812">Transmembrane</keyword>
<proteinExistence type="predicted"/>
<organism evidence="3 4">
    <name type="scientific">Hebeloma cylindrosporum</name>
    <dbReference type="NCBI Taxonomy" id="76867"/>
    <lineage>
        <taxon>Eukaryota</taxon>
        <taxon>Fungi</taxon>
        <taxon>Dikarya</taxon>
        <taxon>Basidiomycota</taxon>
        <taxon>Agaricomycotina</taxon>
        <taxon>Agaricomycetes</taxon>
        <taxon>Agaricomycetidae</taxon>
        <taxon>Agaricales</taxon>
        <taxon>Agaricineae</taxon>
        <taxon>Hymenogastraceae</taxon>
        <taxon>Hebeloma</taxon>
    </lineage>
</organism>
<sequence length="341" mass="38371">MVTNNLAGVVSHARTVSSVNGVYLPSIAESNVLTNGTTAASVAILVFDSFLTFDTEVSAIWSREWTFARALYVFTRYSGFVQAGTPFTPRYYLLENGNVFSCFNWIHVRKPSFCGNKRLRDRSLKGLIALGMGAGEMLMTLRTWAAWNKDRTLTYILPIFYTVIWVGSLVAVGIFVRSLQFDLVRSPYTGCYVTQMTPLTYGWALLLTFDTVMFILIAIPAWKACKLGSRLIRVDYFSEIIQIASKVEPASWTLYTETEFCITSIYLVRSCELSVAFFDATQVLSLINIIVTQTFPTGLGSVMVLFARVIHTLLACRVVLHIHECQHAMQYASQYSLAYRE</sequence>
<dbReference type="OrthoDB" id="3350812at2759"/>
<reference evidence="4" key="2">
    <citation type="submission" date="2015-01" db="EMBL/GenBank/DDBJ databases">
        <title>Evolutionary Origins and Diversification of the Mycorrhizal Mutualists.</title>
        <authorList>
            <consortium name="DOE Joint Genome Institute"/>
            <consortium name="Mycorrhizal Genomics Consortium"/>
            <person name="Kohler A."/>
            <person name="Kuo A."/>
            <person name="Nagy L.G."/>
            <person name="Floudas D."/>
            <person name="Copeland A."/>
            <person name="Barry K.W."/>
            <person name="Cichocki N."/>
            <person name="Veneault-Fourrey C."/>
            <person name="LaButti K."/>
            <person name="Lindquist E.A."/>
            <person name="Lipzen A."/>
            <person name="Lundell T."/>
            <person name="Morin E."/>
            <person name="Murat C."/>
            <person name="Riley R."/>
            <person name="Ohm R."/>
            <person name="Sun H."/>
            <person name="Tunlid A."/>
            <person name="Henrissat B."/>
            <person name="Grigoriev I.V."/>
            <person name="Hibbett D.S."/>
            <person name="Martin F."/>
        </authorList>
    </citation>
    <scope>NUCLEOTIDE SEQUENCE [LARGE SCALE GENOMIC DNA]</scope>
    <source>
        <strain evidence="4">h7</strain>
    </source>
</reference>
<evidence type="ECO:0000313" key="4">
    <source>
        <dbReference type="Proteomes" id="UP000053424"/>
    </source>
</evidence>
<evidence type="ECO:0000259" key="2">
    <source>
        <dbReference type="Pfam" id="PF20151"/>
    </source>
</evidence>
<dbReference type="EMBL" id="KN831771">
    <property type="protein sequence ID" value="KIM46582.1"/>
    <property type="molecule type" value="Genomic_DNA"/>
</dbReference>
<evidence type="ECO:0000256" key="1">
    <source>
        <dbReference type="SAM" id="Phobius"/>
    </source>
</evidence>
<feature type="transmembrane region" description="Helical" evidence="1">
    <location>
        <begin position="159"/>
        <end position="179"/>
    </location>
</feature>
<dbReference type="HOGENOM" id="CLU_035509_11_3_1"/>
<feature type="transmembrane region" description="Helical" evidence="1">
    <location>
        <begin position="127"/>
        <end position="147"/>
    </location>
</feature>